<gene>
    <name evidence="1" type="ORF">HYS17_08295</name>
</gene>
<organism evidence="1 2">
    <name type="scientific">Micavibrio aeruginosavorus</name>
    <dbReference type="NCBI Taxonomy" id="349221"/>
    <lineage>
        <taxon>Bacteria</taxon>
        <taxon>Pseudomonadati</taxon>
        <taxon>Bdellovibrionota</taxon>
        <taxon>Bdellovibrionia</taxon>
        <taxon>Bdellovibrionales</taxon>
        <taxon>Pseudobdellovibrionaceae</taxon>
        <taxon>Micavibrio</taxon>
    </lineage>
</organism>
<dbReference type="PROSITE" id="PS51257">
    <property type="entry name" value="PROKAR_LIPOPROTEIN"/>
    <property type="match status" value="1"/>
</dbReference>
<dbReference type="AlphaFoldDB" id="A0A7T5UH17"/>
<evidence type="ECO:0000313" key="2">
    <source>
        <dbReference type="Proteomes" id="UP000595362"/>
    </source>
</evidence>
<name>A0A7T5UH17_9BACT</name>
<dbReference type="EMBL" id="CP066681">
    <property type="protein sequence ID" value="QQG35526.1"/>
    <property type="molecule type" value="Genomic_DNA"/>
</dbReference>
<dbReference type="Proteomes" id="UP000595362">
    <property type="component" value="Chromosome"/>
</dbReference>
<sequence>MKKSVLNAIAVSTLAAFLAACGEPDAEDIQKTGLSPLAAPDRTLTCYDYNGNKTIQEKPTDSVGFSSSYGYTEGKYQGNRKPTYVSGGAGCLSDTLYFDPKNQNNAEIYSRAVQTAPYTVIVTNGMDKIILADKFTSVTNLSGETRLELQVNDVTIRRVSINGMQVIATENREEIDGAITEGMKALKP</sequence>
<protein>
    <recommendedName>
        <fullName evidence="3">Lipoprotein</fullName>
    </recommendedName>
</protein>
<proteinExistence type="predicted"/>
<evidence type="ECO:0008006" key="3">
    <source>
        <dbReference type="Google" id="ProtNLM"/>
    </source>
</evidence>
<evidence type="ECO:0000313" key="1">
    <source>
        <dbReference type="EMBL" id="QQG35526.1"/>
    </source>
</evidence>
<reference evidence="1 2" key="1">
    <citation type="submission" date="2020-07" db="EMBL/GenBank/DDBJ databases">
        <title>Huge and variable diversity of episymbiotic CPR bacteria and DPANN archaea in groundwater ecosystems.</title>
        <authorList>
            <person name="He C.Y."/>
            <person name="Keren R."/>
            <person name="Whittaker M."/>
            <person name="Farag I.F."/>
            <person name="Doudna J."/>
            <person name="Cate J.H.D."/>
            <person name="Banfield J.F."/>
        </authorList>
    </citation>
    <scope>NUCLEOTIDE SEQUENCE [LARGE SCALE GENOMIC DNA]</scope>
    <source>
        <strain evidence="1">NC_groundwater_70_Ag_B-0.1um_54_66</strain>
    </source>
</reference>
<accession>A0A7T5UH17</accession>